<accession>A0A8S5M2Z3</accession>
<reference evidence="1" key="1">
    <citation type="journal article" date="2021" name="Proc. Natl. Acad. Sci. U.S.A.">
        <title>A Catalog of Tens of Thousands of Viruses from Human Metagenomes Reveals Hidden Associations with Chronic Diseases.</title>
        <authorList>
            <person name="Tisza M.J."/>
            <person name="Buck C.B."/>
        </authorList>
    </citation>
    <scope>NUCLEOTIDE SEQUENCE</scope>
    <source>
        <strain evidence="1">CtOVO10</strain>
    </source>
</reference>
<sequence>MAAFCIYAHRSPTSAFSVRRQTYRLNTENGSGTALRGCERIIEVYDYCRRRK</sequence>
<organism evidence="1">
    <name type="scientific">Siphoviridae sp. ctOVO10</name>
    <dbReference type="NCBI Taxonomy" id="2826311"/>
    <lineage>
        <taxon>Viruses</taxon>
        <taxon>Duplodnaviria</taxon>
        <taxon>Heunggongvirae</taxon>
        <taxon>Uroviricota</taxon>
        <taxon>Caudoviricetes</taxon>
    </lineage>
</organism>
<proteinExistence type="predicted"/>
<dbReference type="EMBL" id="BK014806">
    <property type="protein sequence ID" value="DAD76653.1"/>
    <property type="molecule type" value="Genomic_DNA"/>
</dbReference>
<evidence type="ECO:0000313" key="1">
    <source>
        <dbReference type="EMBL" id="DAD76653.1"/>
    </source>
</evidence>
<protein>
    <submittedName>
        <fullName evidence="1">Uncharacterized protein</fullName>
    </submittedName>
</protein>
<name>A0A8S5M2Z3_9CAUD</name>